<proteinExistence type="predicted"/>
<gene>
    <name evidence="5 6" type="primary">LOC114328999</name>
</gene>
<evidence type="ECO:0000313" key="5">
    <source>
        <dbReference type="RefSeq" id="XP_028133807.1"/>
    </source>
</evidence>
<sequence length="383" mass="43486">MGKLRCFRSNSVDSVYTSVENGQNDMNKKQFFKSWKLWQKIAFISGVALFIILLLIFLAIWVIFPLVFMNSISVQRFFIFFNFQDPKNPEFNNPQKYGMTGVVNFYITTKDLIDGSLVSIGAWLLLQENQIQSTKIAGQDDKTASEIIRNTKSPIAIYLHGVGCNRIKPKETYEVLRKHFLVISLDHRGYGDSGPDKPPTELGIVGDTSQVFQWIRALTDNDIYVWGHSLGTALSTHSVKRLKEQSIVPSGLILESPFTTMREEIPATSLGKIFSWMPWFTATVLNPIEKNGFQFKTTTNILDVDCPIMVMHAQDDNVIPYTLGEKVYHVASTERKIPDQGNVTFHLFGRLGYGHVGITSDPNVPKYIDEFIGFCKDQHKRRG</sequence>
<dbReference type="InterPro" id="IPR000073">
    <property type="entry name" value="AB_hydrolase_1"/>
</dbReference>
<keyword evidence="1" id="KW-0472">Membrane</keyword>
<feature type="transmembrane region" description="Helical" evidence="1">
    <location>
        <begin position="41"/>
        <end position="68"/>
    </location>
</feature>
<dbReference type="EnsemblMetazoa" id="XM_028278006.2">
    <property type="protein sequence ID" value="XP_028133807.1"/>
    <property type="gene ID" value="LOC114328999"/>
</dbReference>
<dbReference type="GeneID" id="114328999"/>
<dbReference type="OrthoDB" id="10249433at2759"/>
<dbReference type="RefSeq" id="XP_028133808.1">
    <property type="nucleotide sequence ID" value="XM_028278007.1"/>
</dbReference>
<keyword evidence="4" id="KW-1185">Reference proteome</keyword>
<reference evidence="3" key="2">
    <citation type="submission" date="2025-05" db="UniProtKB">
        <authorList>
            <consortium name="EnsemblMetazoa"/>
        </authorList>
    </citation>
    <scope>IDENTIFICATION</scope>
</reference>
<feature type="domain" description="AB hydrolase-1" evidence="2">
    <location>
        <begin position="174"/>
        <end position="288"/>
    </location>
</feature>
<dbReference type="GO" id="GO:0052651">
    <property type="term" value="P:monoacylglycerol catabolic process"/>
    <property type="evidence" value="ECO:0007669"/>
    <property type="project" value="TreeGrafter"/>
</dbReference>
<dbReference type="AlphaFoldDB" id="A0A6P7FLG2"/>
<keyword evidence="1" id="KW-0812">Transmembrane</keyword>
<evidence type="ECO:0000313" key="6">
    <source>
        <dbReference type="RefSeq" id="XP_028133808.1"/>
    </source>
</evidence>
<keyword evidence="1" id="KW-1133">Transmembrane helix</keyword>
<evidence type="ECO:0000313" key="3">
    <source>
        <dbReference type="EnsemblMetazoa" id="XP_028133807.1"/>
    </source>
</evidence>
<dbReference type="PANTHER" id="PTHR12277:SF194">
    <property type="entry name" value="FI04476P"/>
    <property type="match status" value="1"/>
</dbReference>
<dbReference type="Gene3D" id="3.40.50.1820">
    <property type="entry name" value="alpha/beta hydrolase"/>
    <property type="match status" value="1"/>
</dbReference>
<organism evidence="6">
    <name type="scientific">Diabrotica virgifera virgifera</name>
    <name type="common">western corn rootworm</name>
    <dbReference type="NCBI Taxonomy" id="50390"/>
    <lineage>
        <taxon>Eukaryota</taxon>
        <taxon>Metazoa</taxon>
        <taxon>Ecdysozoa</taxon>
        <taxon>Arthropoda</taxon>
        <taxon>Hexapoda</taxon>
        <taxon>Insecta</taxon>
        <taxon>Pterygota</taxon>
        <taxon>Neoptera</taxon>
        <taxon>Endopterygota</taxon>
        <taxon>Coleoptera</taxon>
        <taxon>Polyphaga</taxon>
        <taxon>Cucujiformia</taxon>
        <taxon>Chrysomeloidea</taxon>
        <taxon>Chrysomelidae</taxon>
        <taxon>Galerucinae</taxon>
        <taxon>Diabroticina</taxon>
        <taxon>Diabroticites</taxon>
        <taxon>Diabrotica</taxon>
    </lineage>
</organism>
<name>A0A6P7FLG2_DIAVI</name>
<evidence type="ECO:0000259" key="2">
    <source>
        <dbReference type="Pfam" id="PF00561"/>
    </source>
</evidence>
<dbReference type="KEGG" id="dvv:114328999"/>
<dbReference type="GO" id="GO:0005789">
    <property type="term" value="C:endoplasmic reticulum membrane"/>
    <property type="evidence" value="ECO:0007669"/>
    <property type="project" value="TreeGrafter"/>
</dbReference>
<dbReference type="Proteomes" id="UP001652700">
    <property type="component" value="Unplaced"/>
</dbReference>
<dbReference type="SUPFAM" id="SSF53474">
    <property type="entry name" value="alpha/beta-Hydrolases"/>
    <property type="match status" value="1"/>
</dbReference>
<dbReference type="RefSeq" id="XP_028133807.1">
    <property type="nucleotide sequence ID" value="XM_028278006.1"/>
</dbReference>
<dbReference type="PANTHER" id="PTHR12277">
    <property type="entry name" value="ALPHA/BETA HYDROLASE DOMAIN-CONTAINING PROTEIN"/>
    <property type="match status" value="1"/>
</dbReference>
<dbReference type="Pfam" id="PF00561">
    <property type="entry name" value="Abhydrolase_1"/>
    <property type="match status" value="1"/>
</dbReference>
<dbReference type="InterPro" id="IPR029058">
    <property type="entry name" value="AB_hydrolase_fold"/>
</dbReference>
<reference evidence="5 6" key="1">
    <citation type="submission" date="2025-04" db="UniProtKB">
        <authorList>
            <consortium name="RefSeq"/>
        </authorList>
    </citation>
    <scope>IDENTIFICATION</scope>
    <source>
        <tissue evidence="5 6">Whole insect</tissue>
    </source>
</reference>
<evidence type="ECO:0000313" key="4">
    <source>
        <dbReference type="Proteomes" id="UP001652700"/>
    </source>
</evidence>
<dbReference type="GO" id="GO:0006660">
    <property type="term" value="P:phosphatidylserine catabolic process"/>
    <property type="evidence" value="ECO:0007669"/>
    <property type="project" value="TreeGrafter"/>
</dbReference>
<dbReference type="GO" id="GO:0047372">
    <property type="term" value="F:monoacylglycerol lipase activity"/>
    <property type="evidence" value="ECO:0007669"/>
    <property type="project" value="TreeGrafter"/>
</dbReference>
<dbReference type="GO" id="GO:0004622">
    <property type="term" value="F:phosphatidylcholine lysophospholipase activity"/>
    <property type="evidence" value="ECO:0007669"/>
    <property type="project" value="TreeGrafter"/>
</dbReference>
<protein>
    <submittedName>
        <fullName evidence="5">Monoacylglycerol lipase ABHD12-like isoform X1</fullName>
    </submittedName>
    <submittedName>
        <fullName evidence="6">Monoacylglycerol lipase ABHD12-like isoform X2</fullName>
    </submittedName>
</protein>
<evidence type="ECO:0000256" key="1">
    <source>
        <dbReference type="SAM" id="Phobius"/>
    </source>
</evidence>
<accession>A0A6P7FLG2</accession>